<proteinExistence type="predicted"/>
<reference evidence="1 2" key="2">
    <citation type="submission" date="2018-11" db="EMBL/GenBank/DDBJ databases">
        <authorList>
            <consortium name="Pathogen Informatics"/>
        </authorList>
    </citation>
    <scope>NUCLEOTIDE SEQUENCE [LARGE SCALE GENOMIC DNA]</scope>
    <source>
        <strain evidence="1 2">NST_G2</strain>
    </source>
</reference>
<sequence length="111" mass="12185">MDTSEDLSGDVLQLFSPEVATELAVPLILQEVDNGGVFEILRHLPLAPHRLEVRCELVHKLGSAMLVDLSRVASDPGAFPLESCCTPPNGFLERGQEINVGVYFHFRQSVV</sequence>
<gene>
    <name evidence="1" type="ORF">SSLN_LOCUS11895</name>
</gene>
<evidence type="ECO:0000313" key="1">
    <source>
        <dbReference type="EMBL" id="VDL98280.1"/>
    </source>
</evidence>
<accession>A0A183T5Z7</accession>
<name>A0A183T5Z7_SCHSO</name>
<dbReference type="AlphaFoldDB" id="A0A183T5Z7"/>
<reference evidence="3" key="1">
    <citation type="submission" date="2016-06" db="UniProtKB">
        <authorList>
            <consortium name="WormBaseParasite"/>
        </authorList>
    </citation>
    <scope>IDENTIFICATION</scope>
</reference>
<dbReference type="WBParaSite" id="SSLN_0001234501-mRNA-1">
    <property type="protein sequence ID" value="SSLN_0001234501-mRNA-1"/>
    <property type="gene ID" value="SSLN_0001234501"/>
</dbReference>
<protein>
    <submittedName>
        <fullName evidence="1 3">Uncharacterized protein</fullName>
    </submittedName>
</protein>
<keyword evidence="2" id="KW-1185">Reference proteome</keyword>
<dbReference type="EMBL" id="UYSU01036877">
    <property type="protein sequence ID" value="VDL98280.1"/>
    <property type="molecule type" value="Genomic_DNA"/>
</dbReference>
<dbReference type="Proteomes" id="UP000275846">
    <property type="component" value="Unassembled WGS sequence"/>
</dbReference>
<evidence type="ECO:0000313" key="3">
    <source>
        <dbReference type="WBParaSite" id="SSLN_0001234501-mRNA-1"/>
    </source>
</evidence>
<organism evidence="3">
    <name type="scientific">Schistocephalus solidus</name>
    <name type="common">Tapeworm</name>
    <dbReference type="NCBI Taxonomy" id="70667"/>
    <lineage>
        <taxon>Eukaryota</taxon>
        <taxon>Metazoa</taxon>
        <taxon>Spiralia</taxon>
        <taxon>Lophotrochozoa</taxon>
        <taxon>Platyhelminthes</taxon>
        <taxon>Cestoda</taxon>
        <taxon>Eucestoda</taxon>
        <taxon>Diphyllobothriidea</taxon>
        <taxon>Diphyllobothriidae</taxon>
        <taxon>Schistocephalus</taxon>
    </lineage>
</organism>
<evidence type="ECO:0000313" key="2">
    <source>
        <dbReference type="Proteomes" id="UP000275846"/>
    </source>
</evidence>